<sequence>MLYFFLRGFVRILVIRVWMLLLSRHAHLPLSVTLNPSSVEQTTYSHQRSKKKNAMLNNMLSKVLRV</sequence>
<name>A0A5E7U8D3_PSEFL</name>
<dbReference type="Proteomes" id="UP000326452">
    <property type="component" value="Unassembled WGS sequence"/>
</dbReference>
<dbReference type="AlphaFoldDB" id="A0A5E7U8D3"/>
<evidence type="ECO:0000313" key="2">
    <source>
        <dbReference type="Proteomes" id="UP000326452"/>
    </source>
</evidence>
<dbReference type="EMBL" id="CABVJC010000005">
    <property type="protein sequence ID" value="VVQ07151.1"/>
    <property type="molecule type" value="Genomic_DNA"/>
</dbReference>
<organism evidence="1 2">
    <name type="scientific">Pseudomonas fluorescens</name>
    <dbReference type="NCBI Taxonomy" id="294"/>
    <lineage>
        <taxon>Bacteria</taxon>
        <taxon>Pseudomonadati</taxon>
        <taxon>Pseudomonadota</taxon>
        <taxon>Gammaproteobacteria</taxon>
        <taxon>Pseudomonadales</taxon>
        <taxon>Pseudomonadaceae</taxon>
        <taxon>Pseudomonas</taxon>
    </lineage>
</organism>
<accession>A0A5E7U8D3</accession>
<protein>
    <submittedName>
        <fullName evidence="1">Uncharacterized protein</fullName>
    </submittedName>
</protein>
<proteinExistence type="predicted"/>
<evidence type="ECO:0000313" key="1">
    <source>
        <dbReference type="EMBL" id="VVQ07151.1"/>
    </source>
</evidence>
<gene>
    <name evidence="1" type="ORF">PS941_03221</name>
</gene>
<reference evidence="1 2" key="1">
    <citation type="submission" date="2019-09" db="EMBL/GenBank/DDBJ databases">
        <authorList>
            <person name="Chandra G."/>
            <person name="Truman W A."/>
        </authorList>
    </citation>
    <scope>NUCLEOTIDE SEQUENCE [LARGE SCALE GENOMIC DNA]</scope>
    <source>
        <strain evidence="1">PS941</strain>
    </source>
</reference>